<feature type="compositionally biased region" description="Basic and acidic residues" evidence="2">
    <location>
        <begin position="14"/>
        <end position="35"/>
    </location>
</feature>
<accession>A0A8J5RJU8</accession>
<keyword evidence="1" id="KW-0547">Nucleotide-binding</keyword>
<evidence type="ECO:0000313" key="4">
    <source>
        <dbReference type="EMBL" id="KAG8046285.1"/>
    </source>
</evidence>
<keyword evidence="1" id="KW-0418">Kinase</keyword>
<feature type="region of interest" description="Disordered" evidence="2">
    <location>
        <begin position="1"/>
        <end position="75"/>
    </location>
</feature>
<dbReference type="OrthoDB" id="158357at2759"/>
<dbReference type="EMBL" id="JAAALK010000290">
    <property type="protein sequence ID" value="KAG8046285.1"/>
    <property type="molecule type" value="Genomic_DNA"/>
</dbReference>
<gene>
    <name evidence="4" type="ORF">GUJ93_ZPchr0008g13092</name>
</gene>
<comment type="caution">
    <text evidence="4">The sequence shown here is derived from an EMBL/GenBank/DDBJ whole genome shotgun (WGS) entry which is preliminary data.</text>
</comment>
<dbReference type="GO" id="GO:0010008">
    <property type="term" value="C:endosome membrane"/>
    <property type="evidence" value="ECO:0007669"/>
    <property type="project" value="TreeGrafter"/>
</dbReference>
<dbReference type="PROSITE" id="PS51455">
    <property type="entry name" value="PIPK"/>
    <property type="match status" value="1"/>
</dbReference>
<dbReference type="Proteomes" id="UP000729402">
    <property type="component" value="Unassembled WGS sequence"/>
</dbReference>
<dbReference type="GO" id="GO:0005524">
    <property type="term" value="F:ATP binding"/>
    <property type="evidence" value="ECO:0007669"/>
    <property type="project" value="UniProtKB-UniRule"/>
</dbReference>
<evidence type="ECO:0000313" key="5">
    <source>
        <dbReference type="Proteomes" id="UP000729402"/>
    </source>
</evidence>
<keyword evidence="1" id="KW-0808">Transferase</keyword>
<dbReference type="GO" id="GO:0000285">
    <property type="term" value="F:1-phosphatidylinositol-3-phosphate 5-kinase activity"/>
    <property type="evidence" value="ECO:0007669"/>
    <property type="project" value="TreeGrafter"/>
</dbReference>
<dbReference type="GO" id="GO:0046854">
    <property type="term" value="P:phosphatidylinositol phosphate biosynthetic process"/>
    <property type="evidence" value="ECO:0007669"/>
    <property type="project" value="TreeGrafter"/>
</dbReference>
<name>A0A8J5RJU8_ZIZPA</name>
<dbReference type="PANTHER" id="PTHR45748">
    <property type="entry name" value="1-PHOSPHATIDYLINOSITOL 3-PHOSPHATE 5-KINASE-RELATED"/>
    <property type="match status" value="1"/>
</dbReference>
<feature type="compositionally biased region" description="Polar residues" evidence="2">
    <location>
        <begin position="40"/>
        <end position="51"/>
    </location>
</feature>
<proteinExistence type="predicted"/>
<dbReference type="AlphaFoldDB" id="A0A8J5RJU8"/>
<evidence type="ECO:0000259" key="3">
    <source>
        <dbReference type="PROSITE" id="PS51455"/>
    </source>
</evidence>
<dbReference type="FunFam" id="3.30.810.10:FF:000001">
    <property type="entry name" value="1-phosphatidylinositol 3-phosphate 5-kinase FAB1"/>
    <property type="match status" value="1"/>
</dbReference>
<reference evidence="4" key="2">
    <citation type="submission" date="2021-02" db="EMBL/GenBank/DDBJ databases">
        <authorList>
            <person name="Kimball J.A."/>
            <person name="Haas M.W."/>
            <person name="Macchietto M."/>
            <person name="Kono T."/>
            <person name="Duquette J."/>
            <person name="Shao M."/>
        </authorList>
    </citation>
    <scope>NUCLEOTIDE SEQUENCE</scope>
    <source>
        <tissue evidence="4">Fresh leaf tissue</tissue>
    </source>
</reference>
<feature type="region of interest" description="Disordered" evidence="2">
    <location>
        <begin position="93"/>
        <end position="113"/>
    </location>
</feature>
<keyword evidence="1" id="KW-0067">ATP-binding</keyword>
<feature type="compositionally biased region" description="Polar residues" evidence="2">
    <location>
        <begin position="1"/>
        <end position="12"/>
    </location>
</feature>
<sequence>MNSSDIMGSGISQRKHEGVSRDALCIDDHSAKSGDDSDGAESTNGKSSNMDSAFVENDRIWTPPEAADKEDEVGSVSANIAYDDDDYSDGIKWGKSSFPAAGEEQETSNNPREERENAMLYAMNGQLKILVNRKWTLDHTSSDVIKGLVSKKNAAHKHMPVSCHNPRLLLLKGVLGHSDVGLSSFNSMDQEKDHLERSISKMMEICSPNVILVEKTVSWDIQELLKEVLDKPKLKQCDSFHIEKIIEEHNSAIDGGKRLSKTLMFLEGFPRPLGCTILLRTPEAKLALPKYWESIRLSRRGMEKRCCFSRHVANSNDRDTFYLDQNYVEDMHVSPIYIGGRTKHLLQRAIWNDTSFLTSVNVMDYCLLVGVDKQKHELVFGIIDYLRQYTWDKQLETWVKASLVVPKNVSPTIISPKDYKKRFRKFIAKYFLALPDAWSPQNSSRPCNSFGHSNNMLVEVRNGDNLLQHPIEAEACVSLCTRLL</sequence>
<dbReference type="SMART" id="SM00330">
    <property type="entry name" value="PIPKc"/>
    <property type="match status" value="1"/>
</dbReference>
<dbReference type="Pfam" id="PF01504">
    <property type="entry name" value="PIP5K"/>
    <property type="match status" value="1"/>
</dbReference>
<organism evidence="4 5">
    <name type="scientific">Zizania palustris</name>
    <name type="common">Northern wild rice</name>
    <dbReference type="NCBI Taxonomy" id="103762"/>
    <lineage>
        <taxon>Eukaryota</taxon>
        <taxon>Viridiplantae</taxon>
        <taxon>Streptophyta</taxon>
        <taxon>Embryophyta</taxon>
        <taxon>Tracheophyta</taxon>
        <taxon>Spermatophyta</taxon>
        <taxon>Magnoliopsida</taxon>
        <taxon>Liliopsida</taxon>
        <taxon>Poales</taxon>
        <taxon>Poaceae</taxon>
        <taxon>BOP clade</taxon>
        <taxon>Oryzoideae</taxon>
        <taxon>Oryzeae</taxon>
        <taxon>Zizaniinae</taxon>
        <taxon>Zizania</taxon>
    </lineage>
</organism>
<evidence type="ECO:0000256" key="2">
    <source>
        <dbReference type="SAM" id="MobiDB-lite"/>
    </source>
</evidence>
<evidence type="ECO:0000256" key="1">
    <source>
        <dbReference type="PROSITE-ProRule" id="PRU00781"/>
    </source>
</evidence>
<dbReference type="InterPro" id="IPR002498">
    <property type="entry name" value="PInositol-4-P-4/5-kinase_core"/>
</dbReference>
<keyword evidence="5" id="KW-1185">Reference proteome</keyword>
<feature type="domain" description="PIPK" evidence="3">
    <location>
        <begin position="99"/>
        <end position="431"/>
    </location>
</feature>
<protein>
    <recommendedName>
        <fullName evidence="3">PIPK domain-containing protein</fullName>
    </recommendedName>
</protein>
<dbReference type="PANTHER" id="PTHR45748:SF5">
    <property type="entry name" value="1-PHOSPHATIDYLINOSITOL-3-PHOSPHATE 5-KINASE"/>
    <property type="match status" value="1"/>
</dbReference>
<reference evidence="4" key="1">
    <citation type="journal article" date="2021" name="bioRxiv">
        <title>Whole Genome Assembly and Annotation of Northern Wild Rice, Zizania palustris L., Supports a Whole Genome Duplication in the Zizania Genus.</title>
        <authorList>
            <person name="Haas M."/>
            <person name="Kono T."/>
            <person name="Macchietto M."/>
            <person name="Millas R."/>
            <person name="McGilp L."/>
            <person name="Shao M."/>
            <person name="Duquette J."/>
            <person name="Hirsch C.N."/>
            <person name="Kimball J."/>
        </authorList>
    </citation>
    <scope>NUCLEOTIDE SEQUENCE</scope>
    <source>
        <tissue evidence="4">Fresh leaf tissue</tissue>
    </source>
</reference>